<reference evidence="4 5" key="1">
    <citation type="submission" date="2018-06" db="EMBL/GenBank/DDBJ databases">
        <title>Comparative genomics reveals the genomic features of Rhizophagus irregularis, R. cerebriforme, R. diaphanum and Gigaspora rosea, and their symbiotic lifestyle signature.</title>
        <authorList>
            <person name="Morin E."/>
            <person name="San Clemente H."/>
            <person name="Chen E.C.H."/>
            <person name="De La Providencia I."/>
            <person name="Hainaut M."/>
            <person name="Kuo A."/>
            <person name="Kohler A."/>
            <person name="Murat C."/>
            <person name="Tang N."/>
            <person name="Roy S."/>
            <person name="Loubradou J."/>
            <person name="Henrissat B."/>
            <person name="Grigoriev I.V."/>
            <person name="Corradi N."/>
            <person name="Roux C."/>
            <person name="Martin F.M."/>
        </authorList>
    </citation>
    <scope>NUCLEOTIDE SEQUENCE [LARGE SCALE GENOMIC DNA]</scope>
    <source>
        <strain evidence="4 5">DAOM 227022</strain>
    </source>
</reference>
<dbReference type="AlphaFoldDB" id="A0A397SW79"/>
<dbReference type="SUPFAM" id="SSF49562">
    <property type="entry name" value="C2 domain (Calcium/lipid-binding domain, CaLB)"/>
    <property type="match status" value="1"/>
</dbReference>
<comment type="caution">
    <text evidence="4">The sequence shown here is derived from an EMBL/GenBank/DDBJ whole genome shotgun (WGS) entry which is preliminary data.</text>
</comment>
<organism evidence="4 5">
    <name type="scientific">Glomus cerebriforme</name>
    <dbReference type="NCBI Taxonomy" id="658196"/>
    <lineage>
        <taxon>Eukaryota</taxon>
        <taxon>Fungi</taxon>
        <taxon>Fungi incertae sedis</taxon>
        <taxon>Mucoromycota</taxon>
        <taxon>Glomeromycotina</taxon>
        <taxon>Glomeromycetes</taxon>
        <taxon>Glomerales</taxon>
        <taxon>Glomeraceae</taxon>
        <taxon>Glomus</taxon>
    </lineage>
</organism>
<dbReference type="EMBL" id="QKYT01000332">
    <property type="protein sequence ID" value="RIA86984.1"/>
    <property type="molecule type" value="Genomic_DNA"/>
</dbReference>
<sequence length="117" mass="13495">MVLMRVTVLNGRDLKDLDPPTGHDLSDPYVELWIENKEDTVMKTEVKSHTNNPEWNESFTFDCNLHEKLCVQARERDNEKGNSDDLIGCRFLHIESGDVVVDFGPRGRVNLFIDYSL</sequence>
<keyword evidence="5" id="KW-1185">Reference proteome</keyword>
<protein>
    <submittedName>
        <fullName evidence="4">C2 domain-containing protein</fullName>
    </submittedName>
</protein>
<dbReference type="PANTHER" id="PTHR45911:SF4">
    <property type="entry name" value="MULTIPLE C2 AND TRANSMEMBRANE DOMAIN-CONTAINING PROTEIN"/>
    <property type="match status" value="1"/>
</dbReference>
<evidence type="ECO:0000256" key="1">
    <source>
        <dbReference type="ARBA" id="ARBA00022723"/>
    </source>
</evidence>
<accession>A0A397SW79</accession>
<dbReference type="Proteomes" id="UP000265703">
    <property type="component" value="Unassembled WGS sequence"/>
</dbReference>
<dbReference type="OrthoDB" id="270970at2759"/>
<name>A0A397SW79_9GLOM</name>
<feature type="domain" description="C2" evidence="3">
    <location>
        <begin position="1"/>
        <end position="110"/>
    </location>
</feature>
<dbReference type="GO" id="GO:0016020">
    <property type="term" value="C:membrane"/>
    <property type="evidence" value="ECO:0007669"/>
    <property type="project" value="TreeGrafter"/>
</dbReference>
<gene>
    <name evidence="4" type="ORF">C1645_828421</name>
</gene>
<dbReference type="CDD" id="cd00030">
    <property type="entry name" value="C2"/>
    <property type="match status" value="1"/>
</dbReference>
<dbReference type="PANTHER" id="PTHR45911">
    <property type="entry name" value="C2 DOMAIN-CONTAINING PROTEIN"/>
    <property type="match status" value="1"/>
</dbReference>
<dbReference type="GO" id="GO:0005509">
    <property type="term" value="F:calcium ion binding"/>
    <property type="evidence" value="ECO:0007669"/>
    <property type="project" value="TreeGrafter"/>
</dbReference>
<evidence type="ECO:0000256" key="2">
    <source>
        <dbReference type="ARBA" id="ARBA00022837"/>
    </source>
</evidence>
<dbReference type="InterPro" id="IPR000008">
    <property type="entry name" value="C2_dom"/>
</dbReference>
<dbReference type="PROSITE" id="PS50004">
    <property type="entry name" value="C2"/>
    <property type="match status" value="1"/>
</dbReference>
<dbReference type="SMART" id="SM00239">
    <property type="entry name" value="C2"/>
    <property type="match status" value="1"/>
</dbReference>
<proteinExistence type="predicted"/>
<dbReference type="Gene3D" id="2.60.40.150">
    <property type="entry name" value="C2 domain"/>
    <property type="match status" value="1"/>
</dbReference>
<keyword evidence="1" id="KW-0479">Metal-binding</keyword>
<evidence type="ECO:0000313" key="4">
    <source>
        <dbReference type="EMBL" id="RIA86984.1"/>
    </source>
</evidence>
<dbReference type="Pfam" id="PF00168">
    <property type="entry name" value="C2"/>
    <property type="match status" value="1"/>
</dbReference>
<evidence type="ECO:0000313" key="5">
    <source>
        <dbReference type="Proteomes" id="UP000265703"/>
    </source>
</evidence>
<dbReference type="InterPro" id="IPR035892">
    <property type="entry name" value="C2_domain_sf"/>
</dbReference>
<evidence type="ECO:0000259" key="3">
    <source>
        <dbReference type="PROSITE" id="PS50004"/>
    </source>
</evidence>
<keyword evidence="2" id="KW-0106">Calcium</keyword>